<evidence type="ECO:0000313" key="1">
    <source>
        <dbReference type="EMBL" id="KAK2916930.1"/>
    </source>
</evidence>
<organism evidence="1 2">
    <name type="scientific">Cirrhinus molitorella</name>
    <name type="common">mud carp</name>
    <dbReference type="NCBI Taxonomy" id="172907"/>
    <lineage>
        <taxon>Eukaryota</taxon>
        <taxon>Metazoa</taxon>
        <taxon>Chordata</taxon>
        <taxon>Craniata</taxon>
        <taxon>Vertebrata</taxon>
        <taxon>Euteleostomi</taxon>
        <taxon>Actinopterygii</taxon>
        <taxon>Neopterygii</taxon>
        <taxon>Teleostei</taxon>
        <taxon>Ostariophysi</taxon>
        <taxon>Cypriniformes</taxon>
        <taxon>Cyprinidae</taxon>
        <taxon>Labeoninae</taxon>
        <taxon>Labeonini</taxon>
        <taxon>Cirrhinus</taxon>
    </lineage>
</organism>
<dbReference type="InterPro" id="IPR053358">
    <property type="entry name" value="Diff-assoc_signaling"/>
</dbReference>
<sequence length="356" mass="42359">MYCSPQENLDYWGRQCEANSMCGKHKQDYYWCKIDIIHWGYCGLVMENMDHYGSKKGALCYDYCEKRQEDYYWCHTAKGWDYCSPSENTDYKNEQCKDDNPCGKHGKDYSWCWLKKGGWDYCGLVEPKISIYRSMYHYVCIDECQYYESKDYYWCHTAKNWDYCSPDVDVTYKGKPCRSNHFCGLHGNNYNWCWTSESDYDYCGPIESGECTYLTSRHRKRRALDDKAVICTKKDKGNKKMTTFTATPAPNAIADGSRWRNEAENIISRWENDFLVDQPRSNLIHTENLRIDLQQIIPNNNNNNQRYYNLQIQVNIPRRPGQSTTVSQIIVPRGIPRRYIRRAFLESFRRRARNMK</sequence>
<proteinExistence type="predicted"/>
<accession>A0AA88U0Z1</accession>
<keyword evidence="2" id="KW-1185">Reference proteome</keyword>
<protein>
    <submittedName>
        <fullName evidence="1">Uncharacterized protein</fullName>
    </submittedName>
</protein>
<dbReference type="PANTHER" id="PTHR34261:SF1">
    <property type="entry name" value="TUBULIN POLYMERIZATION-PROMOTING PROTEIN"/>
    <property type="match status" value="1"/>
</dbReference>
<dbReference type="PANTHER" id="PTHR34261">
    <property type="entry name" value="APC REGULATOR OF WNT-SIGNALING PATHWAY-RELATED"/>
    <property type="match status" value="1"/>
</dbReference>
<dbReference type="AlphaFoldDB" id="A0AA88U0Z1"/>
<reference evidence="1" key="1">
    <citation type="submission" date="2023-08" db="EMBL/GenBank/DDBJ databases">
        <title>Chromosome-level Genome Assembly of mud carp (Cirrhinus molitorella).</title>
        <authorList>
            <person name="Liu H."/>
        </authorList>
    </citation>
    <scope>NUCLEOTIDE SEQUENCE</scope>
    <source>
        <strain evidence="1">Prfri</strain>
        <tissue evidence="1">Muscle</tissue>
    </source>
</reference>
<gene>
    <name evidence="1" type="ORF">Q8A67_001304</name>
</gene>
<dbReference type="EMBL" id="JAUYZG010000001">
    <property type="protein sequence ID" value="KAK2916930.1"/>
    <property type="molecule type" value="Genomic_DNA"/>
</dbReference>
<name>A0AA88U0Z1_9TELE</name>
<comment type="caution">
    <text evidence="1">The sequence shown here is derived from an EMBL/GenBank/DDBJ whole genome shotgun (WGS) entry which is preliminary data.</text>
</comment>
<dbReference type="Proteomes" id="UP001187343">
    <property type="component" value="Unassembled WGS sequence"/>
</dbReference>
<evidence type="ECO:0000313" key="2">
    <source>
        <dbReference type="Proteomes" id="UP001187343"/>
    </source>
</evidence>